<name>B1ZXP5_OPITP</name>
<feature type="modified residue" description="4-aspartylphosphate" evidence="1">
    <location>
        <position position="56"/>
    </location>
</feature>
<sequence length="242" mass="27098">MNPHRALIVDDERLARRELAYLLADHPEIEVAAEAGSVGEAAAALERLRPELLFLDIQMPGESGFDLFERARVTARVIFVTAHDQFALRAFEVNALDYLMKPVNPARLRVAVDRFLGRGAPPPGPSAGRINYDDSVFVTIDQAPRFIAVASIACILAEGDYTRLISTTGPIGLVLKPMKEWEQLLPERHFARIQRSAIVNCAHVARFEPWFNGAMQVHLKALPEPLTMSRRYARQFRAKFAV</sequence>
<evidence type="ECO:0000256" key="1">
    <source>
        <dbReference type="PROSITE-ProRule" id="PRU00169"/>
    </source>
</evidence>
<dbReference type="PROSITE" id="PS50930">
    <property type="entry name" value="HTH_LYTTR"/>
    <property type="match status" value="1"/>
</dbReference>
<proteinExistence type="predicted"/>
<dbReference type="InterPro" id="IPR001789">
    <property type="entry name" value="Sig_transdc_resp-reg_receiver"/>
</dbReference>
<dbReference type="eggNOG" id="COG3279">
    <property type="taxonomic scope" value="Bacteria"/>
</dbReference>
<keyword evidence="1" id="KW-0597">Phosphoprotein</keyword>
<evidence type="ECO:0000259" key="3">
    <source>
        <dbReference type="PROSITE" id="PS50930"/>
    </source>
</evidence>
<dbReference type="SMART" id="SM00850">
    <property type="entry name" value="LytTR"/>
    <property type="match status" value="1"/>
</dbReference>
<dbReference type="GO" id="GO:0003677">
    <property type="term" value="F:DNA binding"/>
    <property type="evidence" value="ECO:0007669"/>
    <property type="project" value="InterPro"/>
</dbReference>
<dbReference type="InterPro" id="IPR046947">
    <property type="entry name" value="LytR-like"/>
</dbReference>
<dbReference type="SUPFAM" id="SSF52172">
    <property type="entry name" value="CheY-like"/>
    <property type="match status" value="1"/>
</dbReference>
<feature type="domain" description="Response regulatory" evidence="2">
    <location>
        <begin position="5"/>
        <end position="116"/>
    </location>
</feature>
<dbReference type="Proteomes" id="UP000007013">
    <property type="component" value="Chromosome"/>
</dbReference>
<dbReference type="Gene3D" id="2.40.50.1020">
    <property type="entry name" value="LytTr DNA-binding domain"/>
    <property type="match status" value="1"/>
</dbReference>
<reference evidence="4 5" key="1">
    <citation type="journal article" date="2011" name="J. Bacteriol.">
        <title>Genome sequence of the verrucomicrobium Opitutus terrae PB90-1, an abundant inhabitant of rice paddy soil ecosystems.</title>
        <authorList>
            <person name="van Passel M.W."/>
            <person name="Kant R."/>
            <person name="Palva A."/>
            <person name="Copeland A."/>
            <person name="Lucas S."/>
            <person name="Lapidus A."/>
            <person name="Glavina del Rio T."/>
            <person name="Pitluck S."/>
            <person name="Goltsman E."/>
            <person name="Clum A."/>
            <person name="Sun H."/>
            <person name="Schmutz J."/>
            <person name="Larimer F.W."/>
            <person name="Land M.L."/>
            <person name="Hauser L."/>
            <person name="Kyrpides N."/>
            <person name="Mikhailova N."/>
            <person name="Richardson P.P."/>
            <person name="Janssen P.H."/>
            <person name="de Vos W.M."/>
            <person name="Smidt H."/>
        </authorList>
    </citation>
    <scope>NUCLEOTIDE SEQUENCE [LARGE SCALE GENOMIC DNA]</scope>
    <source>
        <strain evidence="5">DSM 11246 / JCM 15787 / PB90-1</strain>
    </source>
</reference>
<evidence type="ECO:0000313" key="5">
    <source>
        <dbReference type="Proteomes" id="UP000007013"/>
    </source>
</evidence>
<dbReference type="PROSITE" id="PS50110">
    <property type="entry name" value="RESPONSE_REGULATORY"/>
    <property type="match status" value="1"/>
</dbReference>
<accession>B1ZXP5</accession>
<keyword evidence="5" id="KW-1185">Reference proteome</keyword>
<dbReference type="GO" id="GO:0000156">
    <property type="term" value="F:phosphorelay response regulator activity"/>
    <property type="evidence" value="ECO:0007669"/>
    <property type="project" value="InterPro"/>
</dbReference>
<dbReference type="RefSeq" id="WP_012373805.1">
    <property type="nucleotide sequence ID" value="NC_010571.1"/>
</dbReference>
<gene>
    <name evidence="4" type="ordered locus">Oter_0979</name>
</gene>
<dbReference type="InterPro" id="IPR007492">
    <property type="entry name" value="LytTR_DNA-bd_dom"/>
</dbReference>
<dbReference type="EMBL" id="CP001032">
    <property type="protein sequence ID" value="ACB74267.1"/>
    <property type="molecule type" value="Genomic_DNA"/>
</dbReference>
<feature type="domain" description="HTH LytTR-type" evidence="3">
    <location>
        <begin position="138"/>
        <end position="242"/>
    </location>
</feature>
<dbReference type="OrthoDB" id="236568at2"/>
<dbReference type="Gene3D" id="3.40.50.2300">
    <property type="match status" value="1"/>
</dbReference>
<dbReference type="HOGENOM" id="CLU_000445_14_1_0"/>
<dbReference type="Pfam" id="PF04397">
    <property type="entry name" value="LytTR"/>
    <property type="match status" value="1"/>
</dbReference>
<dbReference type="PANTHER" id="PTHR37299:SF1">
    <property type="entry name" value="STAGE 0 SPORULATION PROTEIN A HOMOLOG"/>
    <property type="match status" value="1"/>
</dbReference>
<dbReference type="Pfam" id="PF00072">
    <property type="entry name" value="Response_reg"/>
    <property type="match status" value="1"/>
</dbReference>
<dbReference type="InterPro" id="IPR011006">
    <property type="entry name" value="CheY-like_superfamily"/>
</dbReference>
<evidence type="ECO:0000259" key="2">
    <source>
        <dbReference type="PROSITE" id="PS50110"/>
    </source>
</evidence>
<dbReference type="AlphaFoldDB" id="B1ZXP5"/>
<dbReference type="STRING" id="452637.Oter_0979"/>
<dbReference type="PANTHER" id="PTHR37299">
    <property type="entry name" value="TRANSCRIPTIONAL REGULATOR-RELATED"/>
    <property type="match status" value="1"/>
</dbReference>
<evidence type="ECO:0000313" key="4">
    <source>
        <dbReference type="EMBL" id="ACB74267.1"/>
    </source>
</evidence>
<dbReference type="KEGG" id="ote:Oter_0979"/>
<protein>
    <submittedName>
        <fullName evidence="4">Two component transcriptional regulator, LytTR family</fullName>
    </submittedName>
</protein>
<dbReference type="SMART" id="SM00448">
    <property type="entry name" value="REC"/>
    <property type="match status" value="1"/>
</dbReference>
<organism evidence="4 5">
    <name type="scientific">Opitutus terrae (strain DSM 11246 / JCM 15787 / PB90-1)</name>
    <dbReference type="NCBI Taxonomy" id="452637"/>
    <lineage>
        <taxon>Bacteria</taxon>
        <taxon>Pseudomonadati</taxon>
        <taxon>Verrucomicrobiota</taxon>
        <taxon>Opitutia</taxon>
        <taxon>Opitutales</taxon>
        <taxon>Opitutaceae</taxon>
        <taxon>Opitutus</taxon>
    </lineage>
</organism>